<gene>
    <name evidence="2" type="ORF">ARMGADRAFT_1089351</name>
</gene>
<accession>A0A2H3CYD4</accession>
<sequence length="86" mass="9624">MLVRSLKGQVAQATFEVPEHLELTRESPSPQVTALIESMCDLNANASLFYELMFETCEHLVDNQTEQPASEGESSLYLESRNIPAH</sequence>
<organism evidence="2 3">
    <name type="scientific">Armillaria gallica</name>
    <name type="common">Bulbous honey fungus</name>
    <name type="synonym">Armillaria bulbosa</name>
    <dbReference type="NCBI Taxonomy" id="47427"/>
    <lineage>
        <taxon>Eukaryota</taxon>
        <taxon>Fungi</taxon>
        <taxon>Dikarya</taxon>
        <taxon>Basidiomycota</taxon>
        <taxon>Agaricomycotina</taxon>
        <taxon>Agaricomycetes</taxon>
        <taxon>Agaricomycetidae</taxon>
        <taxon>Agaricales</taxon>
        <taxon>Marasmiineae</taxon>
        <taxon>Physalacriaceae</taxon>
        <taxon>Armillaria</taxon>
    </lineage>
</organism>
<dbReference type="AlphaFoldDB" id="A0A2H3CYD4"/>
<dbReference type="InParanoid" id="A0A2H3CYD4"/>
<evidence type="ECO:0000313" key="3">
    <source>
        <dbReference type="Proteomes" id="UP000217790"/>
    </source>
</evidence>
<dbReference type="Proteomes" id="UP000217790">
    <property type="component" value="Unassembled WGS sequence"/>
</dbReference>
<evidence type="ECO:0000313" key="2">
    <source>
        <dbReference type="EMBL" id="PBK83508.1"/>
    </source>
</evidence>
<reference evidence="3" key="1">
    <citation type="journal article" date="2017" name="Nat. Ecol. Evol.">
        <title>Genome expansion and lineage-specific genetic innovations in the forest pathogenic fungi Armillaria.</title>
        <authorList>
            <person name="Sipos G."/>
            <person name="Prasanna A.N."/>
            <person name="Walter M.C."/>
            <person name="O'Connor E."/>
            <person name="Balint B."/>
            <person name="Krizsan K."/>
            <person name="Kiss B."/>
            <person name="Hess J."/>
            <person name="Varga T."/>
            <person name="Slot J."/>
            <person name="Riley R."/>
            <person name="Boka B."/>
            <person name="Rigling D."/>
            <person name="Barry K."/>
            <person name="Lee J."/>
            <person name="Mihaltcheva S."/>
            <person name="LaButti K."/>
            <person name="Lipzen A."/>
            <person name="Waldron R."/>
            <person name="Moloney N.M."/>
            <person name="Sperisen C."/>
            <person name="Kredics L."/>
            <person name="Vagvoelgyi C."/>
            <person name="Patrignani A."/>
            <person name="Fitzpatrick D."/>
            <person name="Nagy I."/>
            <person name="Doyle S."/>
            <person name="Anderson J.B."/>
            <person name="Grigoriev I.V."/>
            <person name="Gueldener U."/>
            <person name="Muensterkoetter M."/>
            <person name="Nagy L.G."/>
        </authorList>
    </citation>
    <scope>NUCLEOTIDE SEQUENCE [LARGE SCALE GENOMIC DNA]</scope>
    <source>
        <strain evidence="3">Ar21-2</strain>
    </source>
</reference>
<feature type="region of interest" description="Disordered" evidence="1">
    <location>
        <begin position="64"/>
        <end position="86"/>
    </location>
</feature>
<dbReference type="EMBL" id="KZ293706">
    <property type="protein sequence ID" value="PBK83508.1"/>
    <property type="molecule type" value="Genomic_DNA"/>
</dbReference>
<protein>
    <submittedName>
        <fullName evidence="2">Uncharacterized protein</fullName>
    </submittedName>
</protein>
<proteinExistence type="predicted"/>
<evidence type="ECO:0000256" key="1">
    <source>
        <dbReference type="SAM" id="MobiDB-lite"/>
    </source>
</evidence>
<name>A0A2H3CYD4_ARMGA</name>
<keyword evidence="3" id="KW-1185">Reference proteome</keyword>